<dbReference type="PROSITE" id="PS00211">
    <property type="entry name" value="ABC_TRANSPORTER_1"/>
    <property type="match status" value="1"/>
</dbReference>
<dbReference type="Pfam" id="PF00005">
    <property type="entry name" value="ABC_tran"/>
    <property type="match status" value="2"/>
</dbReference>
<dbReference type="CDD" id="cd03233">
    <property type="entry name" value="ABCG_PDR_domain1"/>
    <property type="match status" value="1"/>
</dbReference>
<gene>
    <name evidence="12" type="ORF">M419DRAFT_142607</name>
</gene>
<dbReference type="GO" id="GO:0140359">
    <property type="term" value="F:ABC-type transporter activity"/>
    <property type="evidence" value="ECO:0007669"/>
    <property type="project" value="InterPro"/>
</dbReference>
<dbReference type="InterPro" id="IPR003593">
    <property type="entry name" value="AAA+_ATPase"/>
</dbReference>
<evidence type="ECO:0000256" key="5">
    <source>
        <dbReference type="ARBA" id="ARBA00022741"/>
    </source>
</evidence>
<feature type="transmembrane region" description="Helical" evidence="10">
    <location>
        <begin position="1216"/>
        <end position="1236"/>
    </location>
</feature>
<reference evidence="13" key="1">
    <citation type="journal article" date="2013" name="Ind. Biotechnol.">
        <title>Comparative genomics analysis of Trichoderma reesei strains.</title>
        <authorList>
            <person name="Koike H."/>
            <person name="Aerts A."/>
            <person name="LaButti K."/>
            <person name="Grigoriev I.V."/>
            <person name="Baker S.E."/>
        </authorList>
    </citation>
    <scope>NUCLEOTIDE SEQUENCE [LARGE SCALE GENOMIC DNA]</scope>
    <source>
        <strain evidence="13">ATCC 56765 / BCRC 32924 / NRRL 11460 / Rut C-30</strain>
    </source>
</reference>
<feature type="region of interest" description="Disordered" evidence="9">
    <location>
        <begin position="1"/>
        <end position="27"/>
    </location>
</feature>
<dbReference type="Proteomes" id="UP000024376">
    <property type="component" value="Unassembled WGS sequence"/>
</dbReference>
<dbReference type="Pfam" id="PF01061">
    <property type="entry name" value="ABC2_membrane"/>
    <property type="match status" value="2"/>
</dbReference>
<evidence type="ECO:0000259" key="11">
    <source>
        <dbReference type="PROSITE" id="PS50893"/>
    </source>
</evidence>
<evidence type="ECO:0000256" key="9">
    <source>
        <dbReference type="SAM" id="MobiDB-lite"/>
    </source>
</evidence>
<keyword evidence="3" id="KW-0813">Transport</keyword>
<feature type="domain" description="ABC transporter" evidence="11">
    <location>
        <begin position="748"/>
        <end position="986"/>
    </location>
</feature>
<keyword evidence="8 10" id="KW-0472">Membrane</keyword>
<name>A0A024S0X7_HYPJR</name>
<keyword evidence="6" id="KW-0067">ATP-binding</keyword>
<feature type="transmembrane region" description="Helical" evidence="10">
    <location>
        <begin position="437"/>
        <end position="457"/>
    </location>
</feature>
<feature type="transmembrane region" description="Helical" evidence="10">
    <location>
        <begin position="548"/>
        <end position="572"/>
    </location>
</feature>
<feature type="transmembrane region" description="Helical" evidence="10">
    <location>
        <begin position="578"/>
        <end position="596"/>
    </location>
</feature>
<evidence type="ECO:0000256" key="6">
    <source>
        <dbReference type="ARBA" id="ARBA00022840"/>
    </source>
</evidence>
<feature type="transmembrane region" description="Helical" evidence="10">
    <location>
        <begin position="1081"/>
        <end position="1098"/>
    </location>
</feature>
<dbReference type="Gene3D" id="3.40.50.300">
    <property type="entry name" value="P-loop containing nucleotide triphosphate hydrolases"/>
    <property type="match status" value="2"/>
</dbReference>
<dbReference type="Pfam" id="PF19055">
    <property type="entry name" value="ABC2_membrane_7"/>
    <property type="match status" value="1"/>
</dbReference>
<evidence type="ECO:0000256" key="10">
    <source>
        <dbReference type="SAM" id="Phobius"/>
    </source>
</evidence>
<dbReference type="InterPro" id="IPR043926">
    <property type="entry name" value="ABCG_dom"/>
</dbReference>
<dbReference type="InterPro" id="IPR013525">
    <property type="entry name" value="ABC2_TM"/>
</dbReference>
<protein>
    <recommendedName>
        <fullName evidence="11">ABC transporter domain-containing protein</fullName>
    </recommendedName>
</protein>
<dbReference type="PROSITE" id="PS50893">
    <property type="entry name" value="ABC_TRANSPORTER_2"/>
    <property type="match status" value="2"/>
</dbReference>
<evidence type="ECO:0000313" key="13">
    <source>
        <dbReference type="Proteomes" id="UP000024376"/>
    </source>
</evidence>
<feature type="transmembrane region" description="Helical" evidence="10">
    <location>
        <begin position="681"/>
        <end position="698"/>
    </location>
</feature>
<feature type="transmembrane region" description="Helical" evidence="10">
    <location>
        <begin position="1186"/>
        <end position="1210"/>
    </location>
</feature>
<dbReference type="GO" id="GO:0016020">
    <property type="term" value="C:membrane"/>
    <property type="evidence" value="ECO:0007669"/>
    <property type="project" value="UniProtKB-SubCell"/>
</dbReference>
<comment type="subcellular location">
    <subcellularLocation>
        <location evidence="1">Membrane</location>
        <topology evidence="1">Multi-pass membrane protein</topology>
    </subcellularLocation>
</comment>
<dbReference type="InterPro" id="IPR003439">
    <property type="entry name" value="ABC_transporter-like_ATP-bd"/>
</dbReference>
<feature type="transmembrane region" description="Helical" evidence="10">
    <location>
        <begin position="1152"/>
        <end position="1174"/>
    </location>
</feature>
<feature type="domain" description="ABC transporter" evidence="11">
    <location>
        <begin position="92"/>
        <end position="340"/>
    </location>
</feature>
<feature type="transmembrane region" description="Helical" evidence="10">
    <location>
        <begin position="1110"/>
        <end position="1132"/>
    </location>
</feature>
<feature type="transmembrane region" description="Helical" evidence="10">
    <location>
        <begin position="1248"/>
        <end position="1272"/>
    </location>
</feature>
<dbReference type="KEGG" id="trr:M419DRAFT_142607"/>
<evidence type="ECO:0000256" key="8">
    <source>
        <dbReference type="ARBA" id="ARBA00023136"/>
    </source>
</evidence>
<evidence type="ECO:0000256" key="4">
    <source>
        <dbReference type="ARBA" id="ARBA00022692"/>
    </source>
</evidence>
<evidence type="ECO:0000313" key="12">
    <source>
        <dbReference type="EMBL" id="ETR98988.1"/>
    </source>
</evidence>
<keyword evidence="4 10" id="KW-0812">Transmembrane</keyword>
<dbReference type="InterPro" id="IPR010929">
    <property type="entry name" value="PDR_CDR_ABC"/>
</dbReference>
<dbReference type="SMART" id="SM00382">
    <property type="entry name" value="AAA"/>
    <property type="match status" value="2"/>
</dbReference>
<keyword evidence="5" id="KW-0547">Nucleotide-binding</keyword>
<dbReference type="InterPro" id="IPR034001">
    <property type="entry name" value="ABCG_PDR_1"/>
</dbReference>
<dbReference type="InterPro" id="IPR017871">
    <property type="entry name" value="ABC_transporter-like_CS"/>
</dbReference>
<dbReference type="PANTHER" id="PTHR19241">
    <property type="entry name" value="ATP-BINDING CASSETTE TRANSPORTER"/>
    <property type="match status" value="1"/>
</dbReference>
<comment type="similarity">
    <text evidence="2">Belongs to the ABC transporter superfamily. ABCG family. PDR (TC 3.A.1.205) subfamily.</text>
</comment>
<evidence type="ECO:0000256" key="2">
    <source>
        <dbReference type="ARBA" id="ARBA00006012"/>
    </source>
</evidence>
<feature type="compositionally biased region" description="Polar residues" evidence="9">
    <location>
        <begin position="11"/>
        <end position="25"/>
    </location>
</feature>
<accession>A0A024S0X7</accession>
<dbReference type="HOGENOM" id="CLU_000604_35_0_1"/>
<dbReference type="OrthoDB" id="245989at2759"/>
<feature type="transmembrane region" description="Helical" evidence="10">
    <location>
        <begin position="464"/>
        <end position="483"/>
    </location>
</feature>
<evidence type="ECO:0000256" key="3">
    <source>
        <dbReference type="ARBA" id="ARBA00022448"/>
    </source>
</evidence>
<dbReference type="GO" id="GO:0005524">
    <property type="term" value="F:ATP binding"/>
    <property type="evidence" value="ECO:0007669"/>
    <property type="project" value="UniProtKB-KW"/>
</dbReference>
<dbReference type="Pfam" id="PF06422">
    <property type="entry name" value="PDR_CDR"/>
    <property type="match status" value="1"/>
</dbReference>
<dbReference type="EMBL" id="KI911159">
    <property type="protein sequence ID" value="ETR98988.1"/>
    <property type="molecule type" value="Genomic_DNA"/>
</dbReference>
<evidence type="ECO:0000256" key="7">
    <source>
        <dbReference type="ARBA" id="ARBA00022989"/>
    </source>
</evidence>
<organism evidence="12 13">
    <name type="scientific">Hypocrea jecorina (strain ATCC 56765 / BCRC 32924 / NRRL 11460 / Rut C-30)</name>
    <name type="common">Trichoderma reesei</name>
    <dbReference type="NCBI Taxonomy" id="1344414"/>
    <lineage>
        <taxon>Eukaryota</taxon>
        <taxon>Fungi</taxon>
        <taxon>Dikarya</taxon>
        <taxon>Ascomycota</taxon>
        <taxon>Pezizomycotina</taxon>
        <taxon>Sordariomycetes</taxon>
        <taxon>Hypocreomycetidae</taxon>
        <taxon>Hypocreales</taxon>
        <taxon>Hypocreaceae</taxon>
        <taxon>Trichoderma</taxon>
    </lineage>
</organism>
<feature type="transmembrane region" description="Helical" evidence="10">
    <location>
        <begin position="511"/>
        <end position="536"/>
    </location>
</feature>
<dbReference type="SUPFAM" id="SSF52540">
    <property type="entry name" value="P-loop containing nucleoside triphosphate hydrolases"/>
    <property type="match status" value="2"/>
</dbReference>
<dbReference type="GO" id="GO:0016887">
    <property type="term" value="F:ATP hydrolysis activity"/>
    <property type="evidence" value="ECO:0007669"/>
    <property type="project" value="InterPro"/>
</dbReference>
<feature type="compositionally biased region" description="Basic and acidic residues" evidence="9">
    <location>
        <begin position="1"/>
        <end position="10"/>
    </location>
</feature>
<proteinExistence type="inferred from homology"/>
<sequence>MTEKQEDSQLHELSSPSDDTASSRPESIEAEALESIRILLNSQAPKGQETPKQIGLSFKDLTVTAQAGTEVDAKTLPRAILNTFGPDQWRFVKQNILSRIFPNSFSASGRPILSNFTGIVKPGEMLLVLGRPGSGCSTFLRTVANQSTLAVTGDLEYANVPAADFKRNHARETIYLPEEDRHIASLSVRQTIRFALRNSLPAEARDSKTVADLTEAIAKLFGLSHALDTPVGGAFFPGVSGGERKRVSIAEVLAAGASVQCFDNSTRGLDSSTALDFAKALRAVTDVGHKTSMATLYQAGEDLYRNFDKVIVLDDGQMAFFGRTSEAWKYFEDLGFIPVPGQTTAEFLTTATDPVERRVRPGSAAANFKTPADLAAAFRRSDNYQRLLTEIDEYRQKQAQADALLPTYNYRLSFPAQVWECLYREVQLVSAQRRVYYIKWMTTLILCLVCGSVYFDIDITAQGAFTRGGILYFALIVNGWFQFPELFDAHTNRPVIERHAGLHLNRPSAVALARFLIDLPLIAAQHALFIIIFYFLSRLQIEAGKFFFFYLTLFISTVCFSNLLRMFAYYVGTLDDCFRYGGFSCTVLLLFAGFLIPPNEMGAAFGWLHHLNPMFYGFENLFANEFSGLDLACDDNLIPADGVAGHQTCAIRGALPGQTSVPGIEYVEAYGFSLSHKWRNIGIMISIAFIYLFISMFGSEVMRFAPQGGAPLVFAKRRGQKEKAVTVTDVEKSAPTNALSGRLGELALTWKDLNVHIGDKHILKDISGYVKRGELTALCGASGAGKTTLLTALSQTNFAGTLTGEVLVGNQPPTSSYRKTVGFAQQMDLHDGTATVREAIEFSALLRQPLTYSREERLAYVDTVLELLDLVDVQHVLIGEEGGGLGVERLKRVTIGVELAARPEILFADEPTSGLDSQGAARIVRYLKQLARHGQATVVTIHQPSALLFSQFDNLLALSSEGRQLYFGKVTEALPYFARHGAVCPEGANPSAFILETVGAGVNARTNDKGSNWSANWAASPEAAALAQEIEESKKNPHSSTAHDGEKVPEYNASILTQTYLLTKRMLLNQWRNTPYIYSKIWVHILSAFFVGFTFYQLGTSPTDLQNRMFSVYFMLFLCNAIVNVILARYFFASLYWMYREGPSHAYGWVAFVNSVVLSEIPGAIFVTVIYYVVWYFPSGLPHNEAGFIFLFFLTYEIFQVLLGLFMMALSPDLGAAGNVLVFIVCTCNWFNGIIIPYDQIQVFWRYWLYYLSPFTYLLGGMVTAVTGGVHVTCDTADLTLFTPPQNQTCGEYAAKWALSASAQLLNPDAMYPSDCQVCRWESGDQFLAQFNLGDGQLGGKWGCWGIFLAFTFSNLALVYFFTWATKVKYWKLFYFF</sequence>
<dbReference type="InterPro" id="IPR027417">
    <property type="entry name" value="P-loop_NTPase"/>
</dbReference>
<feature type="transmembrane region" description="Helical" evidence="10">
    <location>
        <begin position="1345"/>
        <end position="1365"/>
    </location>
</feature>
<keyword evidence="7 10" id="KW-1133">Transmembrane helix</keyword>
<evidence type="ECO:0000256" key="1">
    <source>
        <dbReference type="ARBA" id="ARBA00004141"/>
    </source>
</evidence>